<dbReference type="OMA" id="HMSEVLC"/>
<dbReference type="Proteomes" id="UP000182444">
    <property type="component" value="Chromosome 1A"/>
</dbReference>
<gene>
    <name evidence="6" type="ORF">B0I71DRAFT_135250</name>
    <name evidence="5" type="ORF">YALI1_A09996g</name>
</gene>
<evidence type="ECO:0000313" key="6">
    <source>
        <dbReference type="EMBL" id="RDW23864.1"/>
    </source>
</evidence>
<accession>A0A1H6Q878</accession>
<evidence type="ECO:0000256" key="1">
    <source>
        <dbReference type="ARBA" id="ARBA00022441"/>
    </source>
</evidence>
<dbReference type="VEuPathDB" id="FungiDB:YALI1_A09996g"/>
<evidence type="ECO:0000259" key="4">
    <source>
        <dbReference type="PROSITE" id="PS50097"/>
    </source>
</evidence>
<dbReference type="EMBL" id="CP017553">
    <property type="protein sequence ID" value="AOW00475.1"/>
    <property type="molecule type" value="Genomic_DNA"/>
</dbReference>
<evidence type="ECO:0000313" key="8">
    <source>
        <dbReference type="Proteomes" id="UP000256601"/>
    </source>
</evidence>
<reference evidence="5 7" key="1">
    <citation type="journal article" date="2016" name="PLoS ONE">
        <title>Sequence Assembly of Yarrowia lipolytica Strain W29/CLIB89 Shows Transposable Element Diversity.</title>
        <authorList>
            <person name="Magnan C."/>
            <person name="Yu J."/>
            <person name="Chang I."/>
            <person name="Jahn E."/>
            <person name="Kanomata Y."/>
            <person name="Wu J."/>
            <person name="Zeller M."/>
            <person name="Oakes M."/>
            <person name="Baldi P."/>
            <person name="Sandmeyer S."/>
        </authorList>
    </citation>
    <scope>NUCLEOTIDE SEQUENCE [LARGE SCALE GENOMIC DNA]</scope>
    <source>
        <strain evidence="5">CLIB89</strain>
        <strain evidence="7">CLIB89(W29)</strain>
    </source>
</reference>
<evidence type="ECO:0000256" key="3">
    <source>
        <dbReference type="SAM" id="MobiDB-lite"/>
    </source>
</evidence>
<dbReference type="InterPro" id="IPR011333">
    <property type="entry name" value="SKP1/BTB/POZ_sf"/>
</dbReference>
<keyword evidence="1" id="KW-0880">Kelch repeat</keyword>
<dbReference type="InterPro" id="IPR000210">
    <property type="entry name" value="BTB/POZ_dom"/>
</dbReference>
<name>A0A1H6Q878_YARLL</name>
<protein>
    <recommendedName>
        <fullName evidence="4">BTB domain-containing protein</fullName>
    </recommendedName>
</protein>
<dbReference type="SUPFAM" id="SSF54695">
    <property type="entry name" value="POZ domain"/>
    <property type="match status" value="1"/>
</dbReference>
<dbReference type="Pfam" id="PF00651">
    <property type="entry name" value="BTB"/>
    <property type="match status" value="1"/>
</dbReference>
<feature type="region of interest" description="Disordered" evidence="3">
    <location>
        <begin position="421"/>
        <end position="444"/>
    </location>
</feature>
<dbReference type="eggNOG" id="KOG0379">
    <property type="taxonomic scope" value="Eukaryota"/>
</dbReference>
<dbReference type="PANTHER" id="PTHR46093:SF18">
    <property type="entry name" value="FIBRONECTIN TYPE-III DOMAIN-CONTAINING PROTEIN"/>
    <property type="match status" value="1"/>
</dbReference>
<proteinExistence type="predicted"/>
<dbReference type="EMBL" id="KZ859061">
    <property type="protein sequence ID" value="RDW23864.1"/>
    <property type="molecule type" value="Genomic_DNA"/>
</dbReference>
<reference evidence="6 8" key="2">
    <citation type="submission" date="2018-07" db="EMBL/GenBank/DDBJ databases">
        <title>Draft Genome Assemblies for Five Robust Yarrowia lipolytica Strains Exhibiting High Lipid Production and Pentose Sugar Utilization and Sugar Alcohol Secretion from Undetoxified Lignocellulosic Biomass Hydrolysates.</title>
        <authorList>
            <consortium name="DOE Joint Genome Institute"/>
            <person name="Walker C."/>
            <person name="Ryu S."/>
            <person name="Na H."/>
            <person name="Zane M."/>
            <person name="LaButti K."/>
            <person name="Lipzen A."/>
            <person name="Haridas S."/>
            <person name="Barry K."/>
            <person name="Grigoriev I.V."/>
            <person name="Quarterman J."/>
            <person name="Slininger P."/>
            <person name="Dien B."/>
            <person name="Trinh C.T."/>
        </authorList>
    </citation>
    <scope>NUCLEOTIDE SEQUENCE [LARGE SCALE GENOMIC DNA]</scope>
    <source>
        <strain evidence="6 8">YB392</strain>
    </source>
</reference>
<organism evidence="5 7">
    <name type="scientific">Yarrowia lipolytica</name>
    <name type="common">Candida lipolytica</name>
    <dbReference type="NCBI Taxonomy" id="4952"/>
    <lineage>
        <taxon>Eukaryota</taxon>
        <taxon>Fungi</taxon>
        <taxon>Dikarya</taxon>
        <taxon>Ascomycota</taxon>
        <taxon>Saccharomycotina</taxon>
        <taxon>Dipodascomycetes</taxon>
        <taxon>Dipodascales</taxon>
        <taxon>Dipodascales incertae sedis</taxon>
        <taxon>Yarrowia</taxon>
    </lineage>
</organism>
<feature type="domain" description="BTB" evidence="4">
    <location>
        <begin position="446"/>
        <end position="514"/>
    </location>
</feature>
<evidence type="ECO:0000313" key="5">
    <source>
        <dbReference type="EMBL" id="AOW00475.1"/>
    </source>
</evidence>
<dbReference type="VEuPathDB" id="FungiDB:YALI0_A10120g"/>
<dbReference type="SUPFAM" id="SSF117281">
    <property type="entry name" value="Kelch motif"/>
    <property type="match status" value="1"/>
</dbReference>
<evidence type="ECO:0000313" key="7">
    <source>
        <dbReference type="Proteomes" id="UP000182444"/>
    </source>
</evidence>
<dbReference type="AlphaFoldDB" id="A0A1H6Q878"/>
<dbReference type="Gene3D" id="3.30.710.10">
    <property type="entry name" value="Potassium Channel Kv1.1, Chain A"/>
    <property type="match status" value="1"/>
</dbReference>
<evidence type="ECO:0000256" key="2">
    <source>
        <dbReference type="ARBA" id="ARBA00022737"/>
    </source>
</evidence>
<dbReference type="PROSITE" id="PS50097">
    <property type="entry name" value="BTB"/>
    <property type="match status" value="1"/>
</dbReference>
<dbReference type="InterPro" id="IPR015915">
    <property type="entry name" value="Kelch-typ_b-propeller"/>
</dbReference>
<feature type="compositionally biased region" description="Pro residues" evidence="3">
    <location>
        <begin position="421"/>
        <end position="432"/>
    </location>
</feature>
<dbReference type="Proteomes" id="UP000256601">
    <property type="component" value="Unassembled WGS sequence"/>
</dbReference>
<dbReference type="Pfam" id="PF24681">
    <property type="entry name" value="Kelch_KLHDC2_KLHL20_DRC7"/>
    <property type="match status" value="1"/>
</dbReference>
<sequence>MNLPQSVPTPVIPQTLNHRSSVYKCSGQLPPLLANCAVSVSNSVLFMHGGFDHFTDEVSDKTHLLDLTTWTWSVMDAAPAAQGNTIPPGLCNHTATTLRNGLVFIFGGEQTDGSVNGRIYLFHTKRGAWVDSSILPQAPHGKTRHSAALKSDETCLYFTGGSDPDSSLCFNLITNSWSLMPEISLTSYDHTSTIIDNRLWVLGGLVMSNLSKDRVQWFNLDPLGGGSSAIINKGSRVIPNICKVGMNVSGAYNHRLYNINCSSEAMTSKNVTLSIFDTQEMAWKNDPLDPIETDTDGNDDDDIPDYRWFGGATWDDKAVIWGTLVPDSIAPTDVFDRTSTHMLVVTLGEIDGHGITDKVGMSSDFSTLLDSGEYSDFAITGLQDELWKGNTEFSRFTASRKKKFKGDASISPSVSLSIADHPPPYPVNPGSPHPVNSDSYSSGYDSDIPHEETTISHAVKVHAAILVARWPYFKSLLDSGMSEAQSRTLHINEPIRWITPLLRWLYTDSLGTEVYQNYEIMTGVLTLARIYCLPALESICLNHLQRPLFASPDEALLVWERIYDCGNESTSQAVAMWCYQHRRQIVESDGFRALTKDKVTALLQQMFDAEDSDKTEK</sequence>
<keyword evidence="2" id="KW-0677">Repeat</keyword>
<dbReference type="Gene3D" id="2.120.10.80">
    <property type="entry name" value="Kelch-type beta propeller"/>
    <property type="match status" value="1"/>
</dbReference>
<dbReference type="PANTHER" id="PTHR46093">
    <property type="entry name" value="ACYL-COA-BINDING DOMAIN-CONTAINING PROTEIN 5"/>
    <property type="match status" value="1"/>
</dbReference>